<comment type="subcellular location">
    <subcellularLocation>
        <location evidence="1">Cell membrane</location>
        <topology evidence="1">Peripheral membrane protein</topology>
    </subcellularLocation>
</comment>
<dbReference type="PANTHER" id="PTHR30432:SF1">
    <property type="entry name" value="DNA-BINDING TRANSCRIPTIONAL DUAL REGULATOR MODE"/>
    <property type="match status" value="1"/>
</dbReference>
<dbReference type="Gene3D" id="1.10.10.10">
    <property type="entry name" value="Winged helix-like DNA-binding domain superfamily/Winged helix DNA-binding domain"/>
    <property type="match status" value="1"/>
</dbReference>
<gene>
    <name evidence="3" type="ORF">C461_08414</name>
</gene>
<dbReference type="Proteomes" id="UP000011575">
    <property type="component" value="Unassembled WGS sequence"/>
</dbReference>
<dbReference type="GO" id="GO:0005886">
    <property type="term" value="C:plasma membrane"/>
    <property type="evidence" value="ECO:0007669"/>
    <property type="project" value="UniProtKB-SubCell"/>
</dbReference>
<dbReference type="Gene3D" id="2.40.50.100">
    <property type="match status" value="1"/>
</dbReference>
<comment type="caution">
    <text evidence="3">The sequence shown here is derived from an EMBL/GenBank/DDBJ whole genome shotgun (WGS) entry which is preliminary data.</text>
</comment>
<dbReference type="EMBL" id="AOJI01000022">
    <property type="protein sequence ID" value="EMA67736.1"/>
    <property type="molecule type" value="Genomic_DNA"/>
</dbReference>
<dbReference type="SUPFAM" id="SSF46785">
    <property type="entry name" value="Winged helix' DNA-binding domain"/>
    <property type="match status" value="1"/>
</dbReference>
<name>M0PCG6_9EURY</name>
<dbReference type="PATRIC" id="fig|1230454.4.peg.1702"/>
<dbReference type="InterPro" id="IPR051815">
    <property type="entry name" value="Molybdate_resp_trans_reg"/>
</dbReference>
<sequence>MDETAGPDAGSEADAGASADGPPAASAGSGRGRAALIEGDAEFDGRDAALLRAVHESGSVAGAASNLGRSRARALSRIDTLEAAFGALVERQRGGSGGGGSRLTATGRDLLGRYDRLQAVVAATASVPETVLDGTIASVDGELADVDTAVGPVRGLHGGVAVDDAVQVRIGADAVTIYKDAAEVDPDSTSARNRLRGAVVGVDAGETVSTVRIAVDGAGEVDDRVVDEADAVDGTGGTGEIDGPGETEGVTFRVLITAESAARLDLDAGDDVAIRWKATATRVVSQSAASRRE</sequence>
<dbReference type="PANTHER" id="PTHR30432">
    <property type="entry name" value="TRANSCRIPTIONAL REGULATOR MODE"/>
    <property type="match status" value="1"/>
</dbReference>
<dbReference type="STRING" id="1230454.C461_08414"/>
<protein>
    <submittedName>
        <fullName evidence="3">Transcriptional regulator, ModE family protein</fullName>
    </submittedName>
</protein>
<evidence type="ECO:0000256" key="1">
    <source>
        <dbReference type="ARBA" id="ARBA00004202"/>
    </source>
</evidence>
<dbReference type="AlphaFoldDB" id="M0PCG6"/>
<dbReference type="OrthoDB" id="70912at2157"/>
<reference evidence="3 4" key="1">
    <citation type="journal article" date="2014" name="PLoS Genet.">
        <title>Phylogenetically driven sequencing of extremely halophilic archaea reveals strategies for static and dynamic osmo-response.</title>
        <authorList>
            <person name="Becker E.A."/>
            <person name="Seitzer P.M."/>
            <person name="Tritt A."/>
            <person name="Larsen D."/>
            <person name="Krusor M."/>
            <person name="Yao A.I."/>
            <person name="Wu D."/>
            <person name="Madern D."/>
            <person name="Eisen J.A."/>
            <person name="Darling A.E."/>
            <person name="Facciotti M.T."/>
        </authorList>
    </citation>
    <scope>NUCLEOTIDE SEQUENCE [LARGE SCALE GENOMIC DNA]</scope>
    <source>
        <strain evidence="3 4">JCM 13560</strain>
    </source>
</reference>
<organism evidence="3 4">
    <name type="scientific">Halorubrum aidingense JCM 13560</name>
    <dbReference type="NCBI Taxonomy" id="1230454"/>
    <lineage>
        <taxon>Archaea</taxon>
        <taxon>Methanobacteriati</taxon>
        <taxon>Methanobacteriota</taxon>
        <taxon>Stenosarchaea group</taxon>
        <taxon>Halobacteria</taxon>
        <taxon>Halobacteriales</taxon>
        <taxon>Haloferacaceae</taxon>
        <taxon>Halorubrum</taxon>
    </lineage>
</organism>
<dbReference type="InterPro" id="IPR036388">
    <property type="entry name" value="WH-like_DNA-bd_sf"/>
</dbReference>
<dbReference type="InterPro" id="IPR036390">
    <property type="entry name" value="WH_DNA-bd_sf"/>
</dbReference>
<keyword evidence="4" id="KW-1185">Reference proteome</keyword>
<feature type="region of interest" description="Disordered" evidence="2">
    <location>
        <begin position="1"/>
        <end position="33"/>
    </location>
</feature>
<proteinExistence type="predicted"/>
<dbReference type="RefSeq" id="WP_008000307.1">
    <property type="nucleotide sequence ID" value="NZ_AOJI01000022.1"/>
</dbReference>
<evidence type="ECO:0000313" key="4">
    <source>
        <dbReference type="Proteomes" id="UP000011575"/>
    </source>
</evidence>
<dbReference type="SUPFAM" id="SSF50331">
    <property type="entry name" value="MOP-like"/>
    <property type="match status" value="1"/>
</dbReference>
<evidence type="ECO:0000313" key="3">
    <source>
        <dbReference type="EMBL" id="EMA67736.1"/>
    </source>
</evidence>
<accession>M0PCG6</accession>
<evidence type="ECO:0000256" key="2">
    <source>
        <dbReference type="SAM" id="MobiDB-lite"/>
    </source>
</evidence>
<dbReference type="InterPro" id="IPR008995">
    <property type="entry name" value="Mo/tungstate-bd_C_term_dom"/>
</dbReference>